<evidence type="ECO:0000259" key="5">
    <source>
        <dbReference type="Pfam" id="PF25053"/>
    </source>
</evidence>
<evidence type="ECO:0000313" key="6">
    <source>
        <dbReference type="EMBL" id="KAH6887627.1"/>
    </source>
</evidence>
<dbReference type="GO" id="GO:0009116">
    <property type="term" value="P:nucleoside metabolic process"/>
    <property type="evidence" value="ECO:0007669"/>
    <property type="project" value="InterPro"/>
</dbReference>
<accession>A0A9P8W2C8</accession>
<evidence type="ECO:0000256" key="1">
    <source>
        <dbReference type="ARBA" id="ARBA00022737"/>
    </source>
</evidence>
<sequence length="1181" mass="133432">MDPRRPPRPRTRDDFEIAIICALTLEADAIIDLFDHHWDDEEPNYYGKARGDPNAYSVGVIGHHKVVLAHLSGMGKVAAGSIAAFCRMSFPNIKLALVVGVCGGAPFYSQRQIFLGDVVISDGVVQYDFGRRFPDKFEIKNTLDDSLGRPNLEIRTWLAKLKTARQIEKLEKAIRTHLHPSNQDSRRPNKYPGRSADYLFPADYRHKHQDSSICSQCASCQRRTDPVCEAAASLGCEELGCEANKHVARHVRDGDEEQLPCPAIHFGRVASGDTVMKSGEDRDDLTRDHKAIAFEMESAGVWDVFPCVVIKGVCDYADSHKNKDWQEYAAASAAACTKGFLSYWASTIQDLRAEDESRQRTERLLTSLKFPEMNARKNDISSNAPETFNWVLELEHSNDGEFSTESTESRMTSGTGEAIGTNNEGFFEVQRRQFDGKSESNASSAERIHSESESEGYSRDDSIPWNSFIDWLESDLPVYWIRGKPASGKSTLMKFIASHSKTKEMLEQWLPGARILTHYFWKPGAIMQQSMKGFLCSVLYQLLSEDDHFLYHGVHDLVKNFDRDSPSDWKRLFRLRLQQYPSLEIHELTRADMLKYATDTISTTTVGGPTGSELRDLVGSIVLQADGVFLWVVLVTRSLVRGIINGDSQEETYRRLEAMPQGLEGLYRDILIRSAEDRPIYYKAAAQILSIVIYCTEKWKHPLTVEELTAALDDTILDCYLHRGKKLPALTIVEKCQRTLKMMEVGCAGLLEGQGHKHVYASEDDSNGDVSLANQPLLPTCMDMDVRFLHRTAHDFLIDTEEGLSLWQTGGFSRQESLFRSFKGLMVMDDLYPTSEYNSSIGKIEHMRCMQHDVPLEMITNIMSIIQARFARCSTSPRPLLSVYFNRRTECLIWAANDALVGYVLDQLASYETPQVVEISLQALILISNSIWHYISDVFLAHPYIKEPKEEVLDELGRFHGWHQLIHHFLCLGVNPNAELREEQLTFNGEDVYGTGSGWLRYLLALLNWTFNRCPSDLILRTIGAFIEAGASFDSKVVFGVTWDYLLSEETSHIIMVPPSLLVEFTPSEIVFEANARALVEGVLHLLDAPIPPEMENHDCSVDPYMRVVYFKALGKPPGWSVASREVSTLLLSGLTARLRIRFLGRPREEVRELEKQIIEGWKMVILQASTSSGEHEGSPE</sequence>
<dbReference type="Pfam" id="PF24883">
    <property type="entry name" value="NPHP3_N"/>
    <property type="match status" value="1"/>
</dbReference>
<reference evidence="6 7" key="1">
    <citation type="journal article" date="2021" name="Nat. Commun.">
        <title>Genetic determinants of endophytism in the Arabidopsis root mycobiome.</title>
        <authorList>
            <person name="Mesny F."/>
            <person name="Miyauchi S."/>
            <person name="Thiergart T."/>
            <person name="Pickel B."/>
            <person name="Atanasova L."/>
            <person name="Karlsson M."/>
            <person name="Huettel B."/>
            <person name="Barry K.W."/>
            <person name="Haridas S."/>
            <person name="Chen C."/>
            <person name="Bauer D."/>
            <person name="Andreopoulos W."/>
            <person name="Pangilinan J."/>
            <person name="LaButti K."/>
            <person name="Riley R."/>
            <person name="Lipzen A."/>
            <person name="Clum A."/>
            <person name="Drula E."/>
            <person name="Henrissat B."/>
            <person name="Kohler A."/>
            <person name="Grigoriev I.V."/>
            <person name="Martin F.M."/>
            <person name="Hacquard S."/>
        </authorList>
    </citation>
    <scope>NUCLEOTIDE SEQUENCE [LARGE SCALE GENOMIC DNA]</scope>
    <source>
        <strain evidence="6 7">MPI-CAGE-CH-0241</strain>
    </source>
</reference>
<dbReference type="InterPro" id="IPR056693">
    <property type="entry name" value="DUF7791"/>
</dbReference>
<evidence type="ECO:0008006" key="8">
    <source>
        <dbReference type="Google" id="ProtNLM"/>
    </source>
</evidence>
<name>A0A9P8W2C8_9HYPO</name>
<feature type="compositionally biased region" description="Basic and acidic residues" evidence="2">
    <location>
        <begin position="446"/>
        <end position="460"/>
    </location>
</feature>
<keyword evidence="7" id="KW-1185">Reference proteome</keyword>
<organism evidence="6 7">
    <name type="scientific">Thelonectria olida</name>
    <dbReference type="NCBI Taxonomy" id="1576542"/>
    <lineage>
        <taxon>Eukaryota</taxon>
        <taxon>Fungi</taxon>
        <taxon>Dikarya</taxon>
        <taxon>Ascomycota</taxon>
        <taxon>Pezizomycotina</taxon>
        <taxon>Sordariomycetes</taxon>
        <taxon>Hypocreomycetidae</taxon>
        <taxon>Hypocreales</taxon>
        <taxon>Nectriaceae</taxon>
        <taxon>Thelonectria</taxon>
    </lineage>
</organism>
<comment type="caution">
    <text evidence="6">The sequence shown here is derived from an EMBL/GenBank/DDBJ whole genome shotgun (WGS) entry which is preliminary data.</text>
</comment>
<evidence type="ECO:0000259" key="3">
    <source>
        <dbReference type="Pfam" id="PF01048"/>
    </source>
</evidence>
<gene>
    <name evidence="6" type="ORF">B0T10DRAFT_461065</name>
</gene>
<dbReference type="Pfam" id="PF25053">
    <property type="entry name" value="DUF7791"/>
    <property type="match status" value="1"/>
</dbReference>
<feature type="region of interest" description="Disordered" evidence="2">
    <location>
        <begin position="400"/>
        <end position="460"/>
    </location>
</feature>
<evidence type="ECO:0000313" key="7">
    <source>
        <dbReference type="Proteomes" id="UP000777438"/>
    </source>
</evidence>
<feature type="domain" description="Nephrocystin 3-like N-terminal" evidence="4">
    <location>
        <begin position="467"/>
        <end position="577"/>
    </location>
</feature>
<dbReference type="CDD" id="cd09008">
    <property type="entry name" value="MTAN"/>
    <property type="match status" value="1"/>
</dbReference>
<keyword evidence="1" id="KW-0677">Repeat</keyword>
<protein>
    <recommendedName>
        <fullName evidence="8">Nucleoside phosphorylase domain-containing protein</fullName>
    </recommendedName>
</protein>
<feature type="compositionally biased region" description="Polar residues" evidence="2">
    <location>
        <begin position="400"/>
        <end position="424"/>
    </location>
</feature>
<dbReference type="GO" id="GO:0003824">
    <property type="term" value="F:catalytic activity"/>
    <property type="evidence" value="ECO:0007669"/>
    <property type="project" value="InterPro"/>
</dbReference>
<dbReference type="OrthoDB" id="20872at2759"/>
<feature type="domain" description="Nucleoside phosphorylase" evidence="3">
    <location>
        <begin position="16"/>
        <end position="135"/>
    </location>
</feature>
<dbReference type="Pfam" id="PF01048">
    <property type="entry name" value="PNP_UDP_1"/>
    <property type="match status" value="1"/>
</dbReference>
<dbReference type="InterPro" id="IPR035994">
    <property type="entry name" value="Nucleoside_phosphorylase_sf"/>
</dbReference>
<feature type="domain" description="DUF7791" evidence="5">
    <location>
        <begin position="679"/>
        <end position="819"/>
    </location>
</feature>
<dbReference type="Proteomes" id="UP000777438">
    <property type="component" value="Unassembled WGS sequence"/>
</dbReference>
<dbReference type="EMBL" id="JAGPYM010000014">
    <property type="protein sequence ID" value="KAH6887627.1"/>
    <property type="molecule type" value="Genomic_DNA"/>
</dbReference>
<dbReference type="InterPro" id="IPR056884">
    <property type="entry name" value="NPHP3-like_N"/>
</dbReference>
<dbReference type="SUPFAM" id="SSF53167">
    <property type="entry name" value="Purine and uridine phosphorylases"/>
    <property type="match status" value="1"/>
</dbReference>
<dbReference type="PANTHER" id="PTHR46082:SF6">
    <property type="entry name" value="AAA+ ATPASE DOMAIN-CONTAINING PROTEIN-RELATED"/>
    <property type="match status" value="1"/>
</dbReference>
<dbReference type="InterPro" id="IPR053137">
    <property type="entry name" value="NLR-like"/>
</dbReference>
<dbReference type="AlphaFoldDB" id="A0A9P8W2C8"/>
<dbReference type="PANTHER" id="PTHR46082">
    <property type="entry name" value="ATP/GTP-BINDING PROTEIN-RELATED"/>
    <property type="match status" value="1"/>
</dbReference>
<evidence type="ECO:0000256" key="2">
    <source>
        <dbReference type="SAM" id="MobiDB-lite"/>
    </source>
</evidence>
<feature type="compositionally biased region" description="Basic and acidic residues" evidence="2">
    <location>
        <begin position="429"/>
        <end position="438"/>
    </location>
</feature>
<dbReference type="Gene3D" id="3.40.50.1580">
    <property type="entry name" value="Nucleoside phosphorylase domain"/>
    <property type="match status" value="1"/>
</dbReference>
<evidence type="ECO:0000259" key="4">
    <source>
        <dbReference type="Pfam" id="PF24883"/>
    </source>
</evidence>
<proteinExistence type="predicted"/>
<dbReference type="InterPro" id="IPR000845">
    <property type="entry name" value="Nucleoside_phosphorylase_d"/>
</dbReference>